<sequence>MITGTLSPIKNLAFSRLRTRMRGLARMLMSPNWRFRLRVMALPSPPTLTAVSLMARSAFKVIGSATPKVTAPGNCTPMLLSWVWLNSSISTSSITSGSGWSLAAMSFSAMATCSGVSRITIRLRLSSVYKSLILSTVLSKIESCLTSALATKKLRTVKSWYSLILSGRAG</sequence>
<reference evidence="1" key="1">
    <citation type="submission" date="2016-10" db="EMBL/GenBank/DDBJ databases">
        <title>Sequence of Gallionella enrichment culture.</title>
        <authorList>
            <person name="Poehlein A."/>
            <person name="Muehling M."/>
            <person name="Daniel R."/>
        </authorList>
    </citation>
    <scope>NUCLEOTIDE SEQUENCE</scope>
</reference>
<proteinExistence type="predicted"/>
<dbReference type="EMBL" id="MLJW01007595">
    <property type="protein sequence ID" value="OIQ65094.1"/>
    <property type="molecule type" value="Genomic_DNA"/>
</dbReference>
<gene>
    <name evidence="1" type="ORF">GALL_533500</name>
</gene>
<comment type="caution">
    <text evidence="1">The sequence shown here is derived from an EMBL/GenBank/DDBJ whole genome shotgun (WGS) entry which is preliminary data.</text>
</comment>
<name>A0A1J5P1V1_9ZZZZ</name>
<accession>A0A1J5P1V1</accession>
<organism evidence="1">
    <name type="scientific">mine drainage metagenome</name>
    <dbReference type="NCBI Taxonomy" id="410659"/>
    <lineage>
        <taxon>unclassified sequences</taxon>
        <taxon>metagenomes</taxon>
        <taxon>ecological metagenomes</taxon>
    </lineage>
</organism>
<dbReference type="AlphaFoldDB" id="A0A1J5P1V1"/>
<protein>
    <submittedName>
        <fullName evidence="1">Uncharacterized protein</fullName>
    </submittedName>
</protein>
<evidence type="ECO:0000313" key="1">
    <source>
        <dbReference type="EMBL" id="OIQ65094.1"/>
    </source>
</evidence>